<reference evidence="1 2" key="1">
    <citation type="submission" date="2019-07" db="EMBL/GenBank/DDBJ databases">
        <title>Whole genome shotgun sequence of Staphylococcus kloosii NBRC 109624.</title>
        <authorList>
            <person name="Hosoyama A."/>
            <person name="Uohara A."/>
            <person name="Ohji S."/>
            <person name="Ichikawa N."/>
        </authorList>
    </citation>
    <scope>NUCLEOTIDE SEQUENCE [LARGE SCALE GENOMIC DNA]</scope>
    <source>
        <strain evidence="1 2">NBRC 109624</strain>
    </source>
</reference>
<proteinExistence type="predicted"/>
<dbReference type="Proteomes" id="UP000321040">
    <property type="component" value="Unassembled WGS sequence"/>
</dbReference>
<gene>
    <name evidence="1" type="ORF">SKL01_17480</name>
</gene>
<evidence type="ECO:0000313" key="1">
    <source>
        <dbReference type="EMBL" id="GEP82570.1"/>
    </source>
</evidence>
<comment type="caution">
    <text evidence="1">The sequence shown here is derived from an EMBL/GenBank/DDBJ whole genome shotgun (WGS) entry which is preliminary data.</text>
</comment>
<protein>
    <submittedName>
        <fullName evidence="1">Uncharacterized protein</fullName>
    </submittedName>
</protein>
<dbReference type="GeneID" id="69904997"/>
<dbReference type="EMBL" id="BKAQ01000014">
    <property type="protein sequence ID" value="GEP82570.1"/>
    <property type="molecule type" value="Genomic_DNA"/>
</dbReference>
<evidence type="ECO:0000313" key="2">
    <source>
        <dbReference type="Proteomes" id="UP000321040"/>
    </source>
</evidence>
<dbReference type="RefSeq" id="WP_103295463.1">
    <property type="nucleotide sequence ID" value="NZ_BKAQ01000014.1"/>
</dbReference>
<sequence length="188" mass="20353">MSKEVPIVFMQDPRTGENFYVQTDISAVDGMPDDFADYDLGDIQDNVSTINNSLGTVQSQINSLQSQINSLVTDTGWQNIKLNNGITAYSSSETPKARLISVNGVSFLSLKGALKGLTATGTIGTLPTTMTAYVSDSRGFVQNTTKVSNTLNFARWRVQTNGNIDLEGATQSTIDSTHWFPIGTTLML</sequence>
<accession>A0ABQ0XSB5</accession>
<name>A0ABQ0XSB5_9STAP</name>
<organism evidence="1 2">
    <name type="scientific">Staphylococcus kloosii</name>
    <dbReference type="NCBI Taxonomy" id="29384"/>
    <lineage>
        <taxon>Bacteria</taxon>
        <taxon>Bacillati</taxon>
        <taxon>Bacillota</taxon>
        <taxon>Bacilli</taxon>
        <taxon>Bacillales</taxon>
        <taxon>Staphylococcaceae</taxon>
        <taxon>Staphylococcus</taxon>
    </lineage>
</organism>
<keyword evidence="2" id="KW-1185">Reference proteome</keyword>